<sequence length="112" mass="13008">MKGRPVISHETAPDNSDDPRHHKLPRASTCRPNTRRRRRLSTLLRKSKLQDFQVVDFRGCISSRHHDETTNQYSTPLHDKPDVMDLRTHSPDLKRKPSVFLHAPLTLPVKTK</sequence>
<dbReference type="Proteomes" id="UP000886595">
    <property type="component" value="Unassembled WGS sequence"/>
</dbReference>
<feature type="region of interest" description="Disordered" evidence="1">
    <location>
        <begin position="1"/>
        <end position="38"/>
    </location>
</feature>
<reference evidence="2 3" key="1">
    <citation type="submission" date="2020-02" db="EMBL/GenBank/DDBJ databases">
        <authorList>
            <person name="Ma Q."/>
            <person name="Huang Y."/>
            <person name="Song X."/>
            <person name="Pei D."/>
        </authorList>
    </citation>
    <scope>NUCLEOTIDE SEQUENCE [LARGE SCALE GENOMIC DNA]</scope>
    <source>
        <strain evidence="2">Sxm20200214</strain>
        <tissue evidence="2">Leaf</tissue>
    </source>
</reference>
<accession>A0A8X7UVX2</accession>
<proteinExistence type="predicted"/>
<protein>
    <submittedName>
        <fullName evidence="2">Uncharacterized protein</fullName>
    </submittedName>
</protein>
<evidence type="ECO:0000313" key="3">
    <source>
        <dbReference type="Proteomes" id="UP000886595"/>
    </source>
</evidence>
<keyword evidence="3" id="KW-1185">Reference proteome</keyword>
<dbReference type="EMBL" id="JAAMPC010000009">
    <property type="protein sequence ID" value="KAG2294195.1"/>
    <property type="molecule type" value="Genomic_DNA"/>
</dbReference>
<evidence type="ECO:0000313" key="2">
    <source>
        <dbReference type="EMBL" id="KAG2294195.1"/>
    </source>
</evidence>
<dbReference type="AlphaFoldDB" id="A0A8X7UVX2"/>
<organism evidence="2 3">
    <name type="scientific">Brassica carinata</name>
    <name type="common">Ethiopian mustard</name>
    <name type="synonym">Abyssinian cabbage</name>
    <dbReference type="NCBI Taxonomy" id="52824"/>
    <lineage>
        <taxon>Eukaryota</taxon>
        <taxon>Viridiplantae</taxon>
        <taxon>Streptophyta</taxon>
        <taxon>Embryophyta</taxon>
        <taxon>Tracheophyta</taxon>
        <taxon>Spermatophyta</taxon>
        <taxon>Magnoliopsida</taxon>
        <taxon>eudicotyledons</taxon>
        <taxon>Gunneridae</taxon>
        <taxon>Pentapetalae</taxon>
        <taxon>rosids</taxon>
        <taxon>malvids</taxon>
        <taxon>Brassicales</taxon>
        <taxon>Brassicaceae</taxon>
        <taxon>Brassiceae</taxon>
        <taxon>Brassica</taxon>
    </lineage>
</organism>
<gene>
    <name evidence="2" type="ORF">Bca52824_040864</name>
</gene>
<name>A0A8X7UVX2_BRACI</name>
<evidence type="ECO:0000256" key="1">
    <source>
        <dbReference type="SAM" id="MobiDB-lite"/>
    </source>
</evidence>
<comment type="caution">
    <text evidence="2">The sequence shown here is derived from an EMBL/GenBank/DDBJ whole genome shotgun (WGS) entry which is preliminary data.</text>
</comment>
<feature type="region of interest" description="Disordered" evidence="1">
    <location>
        <begin position="64"/>
        <end position="83"/>
    </location>
</feature>